<dbReference type="InterPro" id="IPR039448">
    <property type="entry name" value="Beta_helix"/>
</dbReference>
<protein>
    <recommendedName>
        <fullName evidence="8">Right handed beta helix domain-containing protein</fullName>
    </recommendedName>
</protein>
<feature type="region of interest" description="Disordered" evidence="2">
    <location>
        <begin position="26"/>
        <end position="96"/>
    </location>
</feature>
<feature type="chain" id="PRO_5038777667" description="Right handed beta helix domain-containing protein" evidence="3">
    <location>
        <begin position="23"/>
        <end position="503"/>
    </location>
</feature>
<dbReference type="SMART" id="SM00710">
    <property type="entry name" value="PbH1"/>
    <property type="match status" value="10"/>
</dbReference>
<dbReference type="Gene3D" id="2.160.20.10">
    <property type="entry name" value="Single-stranded right-handed beta-helix, Pectin lyase-like"/>
    <property type="match status" value="1"/>
</dbReference>
<reference evidence="6 7" key="1">
    <citation type="submission" date="2019-10" db="EMBL/GenBank/DDBJ databases">
        <title>Georgenia wutianyii sp. nov. and Georgenia yuyongxinii sp. nov. isolated from plateau pika (Ochotona curzoniae) in the Qinghai-Tibet plateau of China.</title>
        <authorList>
            <person name="Tian Z."/>
        </authorList>
    </citation>
    <scope>NUCLEOTIDE SEQUENCE [LARGE SCALE GENOMIC DNA]</scope>
    <source>
        <strain evidence="6 7">JCM 19765</strain>
    </source>
</reference>
<dbReference type="EMBL" id="WHPC01000006">
    <property type="protein sequence ID" value="MPV36054.1"/>
    <property type="molecule type" value="Genomic_DNA"/>
</dbReference>
<evidence type="ECO:0000256" key="1">
    <source>
        <dbReference type="ARBA" id="ARBA00022737"/>
    </source>
</evidence>
<organism evidence="6 7">
    <name type="scientific">Georgenia subflava</name>
    <dbReference type="NCBI Taxonomy" id="1622177"/>
    <lineage>
        <taxon>Bacteria</taxon>
        <taxon>Bacillati</taxon>
        <taxon>Actinomycetota</taxon>
        <taxon>Actinomycetes</taxon>
        <taxon>Micrococcales</taxon>
        <taxon>Bogoriellaceae</taxon>
        <taxon>Georgenia</taxon>
    </lineage>
</organism>
<feature type="compositionally biased region" description="Pro residues" evidence="2">
    <location>
        <begin position="33"/>
        <end position="43"/>
    </location>
</feature>
<keyword evidence="7" id="KW-1185">Reference proteome</keyword>
<dbReference type="AlphaFoldDB" id="A0A6N7ELB9"/>
<evidence type="ECO:0000313" key="6">
    <source>
        <dbReference type="EMBL" id="MPV36054.1"/>
    </source>
</evidence>
<keyword evidence="1" id="KW-0677">Repeat</keyword>
<keyword evidence="3" id="KW-0732">Signal</keyword>
<feature type="domain" description="Rhamnogalacturonase A/B/Epimerase-like pectate lyase" evidence="4">
    <location>
        <begin position="82"/>
        <end position="159"/>
    </location>
</feature>
<dbReference type="PROSITE" id="PS51257">
    <property type="entry name" value="PROKAR_LIPOPROTEIN"/>
    <property type="match status" value="1"/>
</dbReference>
<accession>A0A6N7ELB9</accession>
<dbReference type="Pfam" id="PF13229">
    <property type="entry name" value="Beta_helix"/>
    <property type="match status" value="1"/>
</dbReference>
<proteinExistence type="predicted"/>
<evidence type="ECO:0000256" key="2">
    <source>
        <dbReference type="SAM" id="MobiDB-lite"/>
    </source>
</evidence>
<dbReference type="InterPro" id="IPR011050">
    <property type="entry name" value="Pectin_lyase_fold/virulence"/>
</dbReference>
<dbReference type="PANTHER" id="PTHR22990">
    <property type="entry name" value="F-BOX ONLY PROTEIN"/>
    <property type="match status" value="1"/>
</dbReference>
<dbReference type="PANTHER" id="PTHR22990:SF15">
    <property type="entry name" value="F-BOX ONLY PROTEIN 10"/>
    <property type="match status" value="1"/>
</dbReference>
<dbReference type="InterPro" id="IPR051550">
    <property type="entry name" value="SCF-Subunits/Alg-Epimerases"/>
</dbReference>
<name>A0A6N7ELB9_9MICO</name>
<dbReference type="InterPro" id="IPR006626">
    <property type="entry name" value="PbH1"/>
</dbReference>
<dbReference type="Proteomes" id="UP000437709">
    <property type="component" value="Unassembled WGS sequence"/>
</dbReference>
<gene>
    <name evidence="6" type="ORF">GB881_03175</name>
</gene>
<dbReference type="InterPro" id="IPR012334">
    <property type="entry name" value="Pectin_lyas_fold"/>
</dbReference>
<comment type="caution">
    <text evidence="6">The sequence shown here is derived from an EMBL/GenBank/DDBJ whole genome shotgun (WGS) entry which is preliminary data.</text>
</comment>
<dbReference type="RefSeq" id="WP_152193743.1">
    <property type="nucleotide sequence ID" value="NZ_VUKD01000001.1"/>
</dbReference>
<dbReference type="Pfam" id="PF12708">
    <property type="entry name" value="Pect-lyase_RHGA_epim"/>
    <property type="match status" value="1"/>
</dbReference>
<dbReference type="OrthoDB" id="9806701at2"/>
<sequence length="503" mass="52225">MRCATARAQVLVGVAAAALVLAGCTDDGSDSPTPAPTESPTPAPTASAAPSSGDWSAPGLVDRAGSPVEVPVPEPATGESLDVTDFGADPEPDSGDDAAAIRDAIAAAEEGDEVVLPAGTYDLRSTDEDDEDANIVLRSGVDLRGAGADETILRTSFDGEDDSRVVRGRAVEDVIVADLTITSTYDGPLGEDPDDDDAGGGPMFGIHLGARDGQGSARVLIDGVHVERFQRHGISLKSSREVTITGCRLADATSVGAGGSGYGIAVEGQADERLYDEDDDSRHNVVVDNTFDGEHLRHAILLQFPTHNNLVADNEIDGSILDAIDLHGEGEYLNEVRGNTVRDGERAGIALGNSGGENNKHDATGPGNWVHENVLEGNRQGILVILGTPDTLVENNDITGGDGAEVGIELRNAPGTVVRGNTITDADAEDFWAIRLTEDDGADGRGVGVPEDVRIVGNTIIDSANGIRVDAGEEIEMGENVLRRIDGTEVRVADRAEVSGPDA</sequence>
<dbReference type="SUPFAM" id="SSF51126">
    <property type="entry name" value="Pectin lyase-like"/>
    <property type="match status" value="1"/>
</dbReference>
<evidence type="ECO:0000313" key="7">
    <source>
        <dbReference type="Proteomes" id="UP000437709"/>
    </source>
</evidence>
<evidence type="ECO:0000259" key="5">
    <source>
        <dbReference type="Pfam" id="PF13229"/>
    </source>
</evidence>
<evidence type="ECO:0008006" key="8">
    <source>
        <dbReference type="Google" id="ProtNLM"/>
    </source>
</evidence>
<dbReference type="InterPro" id="IPR024535">
    <property type="entry name" value="RHGA/B-epi-like_pectate_lyase"/>
</dbReference>
<feature type="signal peptide" evidence="3">
    <location>
        <begin position="1"/>
        <end position="22"/>
    </location>
</feature>
<feature type="domain" description="Right handed beta helix" evidence="5">
    <location>
        <begin position="215"/>
        <end position="398"/>
    </location>
</feature>
<evidence type="ECO:0000259" key="4">
    <source>
        <dbReference type="Pfam" id="PF12708"/>
    </source>
</evidence>
<evidence type="ECO:0000256" key="3">
    <source>
        <dbReference type="SAM" id="SignalP"/>
    </source>
</evidence>